<evidence type="ECO:0000313" key="1">
    <source>
        <dbReference type="EMBL" id="MBI6872357.1"/>
    </source>
</evidence>
<comment type="caution">
    <text evidence="1">The sequence shown here is derived from an EMBL/GenBank/DDBJ whole genome shotgun (WGS) entry which is preliminary data.</text>
</comment>
<name>A0A934HXF8_9CLOT</name>
<proteinExistence type="predicted"/>
<accession>A0A934HXF8</accession>
<sequence>MLRINIPAGAVINLLNLIELSSPAGICLIVRVPLLGGCSHNGALAGIMSSIRQAGGTVEVVND</sequence>
<protein>
    <submittedName>
        <fullName evidence="1">Uncharacterized protein</fullName>
    </submittedName>
</protein>
<organism evidence="1 2">
    <name type="scientific">Clostridium aciditolerans</name>
    <dbReference type="NCBI Taxonomy" id="339861"/>
    <lineage>
        <taxon>Bacteria</taxon>
        <taxon>Bacillati</taxon>
        <taxon>Bacillota</taxon>
        <taxon>Clostridia</taxon>
        <taxon>Eubacteriales</taxon>
        <taxon>Clostridiaceae</taxon>
        <taxon>Clostridium</taxon>
    </lineage>
</organism>
<dbReference type="EMBL" id="JAEEGB010000006">
    <property type="protein sequence ID" value="MBI6872357.1"/>
    <property type="molecule type" value="Genomic_DNA"/>
</dbReference>
<reference evidence="1" key="1">
    <citation type="submission" date="2020-12" db="EMBL/GenBank/DDBJ databases">
        <title>Clostridium thailandense sp. nov., a novel acetogenic bacterium isolated from peat land soil in Thailand.</title>
        <authorList>
            <person name="Chaikitkaew S."/>
            <person name="Birkeland N.K."/>
        </authorList>
    </citation>
    <scope>NUCLEOTIDE SEQUENCE</scope>
    <source>
        <strain evidence="1">DSM 17425</strain>
    </source>
</reference>
<dbReference type="Proteomes" id="UP000622687">
    <property type="component" value="Unassembled WGS sequence"/>
</dbReference>
<dbReference type="AlphaFoldDB" id="A0A934HXF8"/>
<evidence type="ECO:0000313" key="2">
    <source>
        <dbReference type="Proteomes" id="UP000622687"/>
    </source>
</evidence>
<keyword evidence="2" id="KW-1185">Reference proteome</keyword>
<gene>
    <name evidence="1" type="ORF">I6U51_06500</name>
</gene>